<dbReference type="Gene3D" id="1.20.1280.50">
    <property type="match status" value="1"/>
</dbReference>
<sequence>MSTETKTTSLSPAESHFSLSIDESKLAGSSREHARQYLLGEIAGAEDYIWSLRTRANDYAEIHSLPDDILTNIFNLVVDEDHRLERQMFMNLKLSAVCRRWRGVALDSQLLWTEIDISNLVRAAAFLERSGTAPVDTYLDGGFYGTGGGDPSRVDGFGLWETLSPHAYHITSLYIEVPFTQMQALLESLDCAFNSLVNLRLLCPIEKGENRDSFQTIPYNPPSISAVQELDLYKVIVPWNSLAYAGLRDLDLRYQVSSPANAPTMDQFLNVLQRSPDLEFLRLAFAGPMLDSSFTTYPEPQRKVELRSLKSLTLYNHPLDIGHLLAHLDLPVSTCINIHAILSSSTTICDLFPRGCTLPIFDEITGISLGYTKSYIECPWEDLSLRLEGFVKTDPISRISVDFKWPEDAGNDGWAAGIPQTFRSLPIIFARSGITSLEVTCSYHAFTADDWRSVLSSFPELILLIAKPLSPAYYVPSANVEDLIEVLTPPLGPYLPVLCPELRQLKLGSFNMGSAFISTLMDCVSARKSRDAGLCMLKLGHFNWIGENEFTMPDFRESVQCRCGGDLICSPTPRCTTPW</sequence>
<name>A0ABP1DTA0_9APHY</name>
<dbReference type="InterPro" id="IPR036047">
    <property type="entry name" value="F-box-like_dom_sf"/>
</dbReference>
<organism evidence="2 3">
    <name type="scientific">Somion occarium</name>
    <dbReference type="NCBI Taxonomy" id="3059160"/>
    <lineage>
        <taxon>Eukaryota</taxon>
        <taxon>Fungi</taxon>
        <taxon>Dikarya</taxon>
        <taxon>Basidiomycota</taxon>
        <taxon>Agaricomycotina</taxon>
        <taxon>Agaricomycetes</taxon>
        <taxon>Polyporales</taxon>
        <taxon>Cerrenaceae</taxon>
        <taxon>Somion</taxon>
    </lineage>
</organism>
<evidence type="ECO:0000313" key="2">
    <source>
        <dbReference type="EMBL" id="CAL1710422.1"/>
    </source>
</evidence>
<dbReference type="SUPFAM" id="SSF81383">
    <property type="entry name" value="F-box domain"/>
    <property type="match status" value="1"/>
</dbReference>
<reference evidence="3" key="1">
    <citation type="submission" date="2024-04" db="EMBL/GenBank/DDBJ databases">
        <authorList>
            <person name="Shaw F."/>
            <person name="Minotto A."/>
        </authorList>
    </citation>
    <scope>NUCLEOTIDE SEQUENCE [LARGE SCALE GENOMIC DNA]</scope>
</reference>
<keyword evidence="3" id="KW-1185">Reference proteome</keyword>
<feature type="domain" description="F-box" evidence="1">
    <location>
        <begin position="59"/>
        <end position="115"/>
    </location>
</feature>
<proteinExistence type="predicted"/>
<accession>A0ABP1DTA0</accession>
<evidence type="ECO:0000313" key="3">
    <source>
        <dbReference type="Proteomes" id="UP001497453"/>
    </source>
</evidence>
<evidence type="ECO:0000259" key="1">
    <source>
        <dbReference type="PROSITE" id="PS50181"/>
    </source>
</evidence>
<protein>
    <recommendedName>
        <fullName evidence="1">F-box domain-containing protein</fullName>
    </recommendedName>
</protein>
<gene>
    <name evidence="2" type="ORF">GFSPODELE1_LOCUS7822</name>
</gene>
<dbReference type="PROSITE" id="PS50181">
    <property type="entry name" value="FBOX"/>
    <property type="match status" value="1"/>
</dbReference>
<dbReference type="EMBL" id="OZ037949">
    <property type="protein sequence ID" value="CAL1710422.1"/>
    <property type="molecule type" value="Genomic_DNA"/>
</dbReference>
<dbReference type="Pfam" id="PF12937">
    <property type="entry name" value="F-box-like"/>
    <property type="match status" value="1"/>
</dbReference>
<dbReference type="Proteomes" id="UP001497453">
    <property type="component" value="Chromosome 6"/>
</dbReference>
<dbReference type="InterPro" id="IPR001810">
    <property type="entry name" value="F-box_dom"/>
</dbReference>